<dbReference type="InterPro" id="IPR005467">
    <property type="entry name" value="His_kinase_dom"/>
</dbReference>
<evidence type="ECO:0000256" key="14">
    <source>
        <dbReference type="ARBA" id="ARBA00023136"/>
    </source>
</evidence>
<dbReference type="InterPro" id="IPR042240">
    <property type="entry name" value="CHASE_sf"/>
</dbReference>
<evidence type="ECO:0000259" key="24">
    <source>
        <dbReference type="PROSITE" id="PS50839"/>
    </source>
</evidence>
<comment type="subcellular location">
    <subcellularLocation>
        <location evidence="2">Membrane</location>
    </subcellularLocation>
</comment>
<keyword evidence="5" id="KW-0808">Transferase</keyword>
<dbReference type="CDD" id="cd00130">
    <property type="entry name" value="PAS"/>
    <property type="match status" value="1"/>
</dbReference>
<dbReference type="SMART" id="SM00448">
    <property type="entry name" value="REC"/>
    <property type="match status" value="1"/>
</dbReference>
<dbReference type="GO" id="GO:0005524">
    <property type="term" value="F:ATP binding"/>
    <property type="evidence" value="ECO:0007669"/>
    <property type="project" value="UniProtKB-KW"/>
</dbReference>
<keyword evidence="10" id="KW-0067">ATP-binding</keyword>
<dbReference type="Pfam" id="PF00072">
    <property type="entry name" value="Response_reg"/>
    <property type="match status" value="1"/>
</dbReference>
<comment type="caution">
    <text evidence="25">The sequence shown here is derived from an EMBL/GenBank/DDBJ whole genome shotgun (WGS) entry which is preliminary data.</text>
</comment>
<evidence type="ECO:0000256" key="18">
    <source>
        <dbReference type="ARBA" id="ARBA00070152"/>
    </source>
</evidence>
<evidence type="ECO:0000256" key="20">
    <source>
        <dbReference type="SAM" id="Phobius"/>
    </source>
</evidence>
<dbReference type="GO" id="GO:0000155">
    <property type="term" value="F:phosphorelay sensor kinase activity"/>
    <property type="evidence" value="ECO:0007669"/>
    <property type="project" value="InterPro"/>
</dbReference>
<dbReference type="Pfam" id="PF00512">
    <property type="entry name" value="HisKA"/>
    <property type="match status" value="1"/>
</dbReference>
<sequence>MLAAAQICTFLLQMTISPGSWFHRVARRAWSALSELPLTVWFILAAGLLLTAWAAVLAQQAQQAKVQARFESHVDRLQDEVHRRVLLAEYGLRGARSAFAVKPALDREDFARMVRSRHMVREFPGLQAFAFVERVPRGELDAFVRREERQTGEPFPVRTSGDAADLLLVRYVEPLGPNRAALGLDLGADPVRRQAFEQAVSRNAAVMSSRLVIARDPARSLGWLMLLPVMRPGATPGSEELLGMLVAPVRASELLDDIASFADFLVDLRLYDGTPAEGRPLFDTMETLDSAQVQVTPERFAGRLFIAERRIHAGGRLLTLRTASTPALEDRIHGIAPSALMLAIPGTLLTLLLAFSAGIVLQGRARAVRIAHHMTADLAQATAELNESHERLQSSERMMRLVTDNIPGRILYWDPDLRCGFANRAMAESLGRTPQSMLGRHMTELLLPARLQATLDRLPQVFAGEAQHFEFRDQLPTGEMQTSLVHLVPNWVDGQVVGFCTLAMDVTELYQAREAALQASQAKSRFVANMSHEIRTPMNAVLGMLQVIKDSWLTHSQRECLDKAYGAGRSLLGLVDDILDFSKIEAGRMVLDPRPFRVAELVRDLQVLLSTTRGERQLDLRFEVDEQLPEILLADDMRLRQVLSNLGSNAIKFTPAGEVVLRIAVLARTATQVRLEFCVQDTGIGIAAEHLPRLFQDFGQAESSTTRRFGGTGLGLAICRNLVAMMGGTLGVESREGRGSRFHFQLDLPIPADTPALPEATDAVEAQPLDGLRLLLVEDNDTNQFVARALLESRGAQVEIAVDGVDAVARLAHDSSFDAVLMDLQMPRMDGLEATSRIRRQLGLTTLPIIAMTANAMDSDRLACLEAGMDAHVGKPFEIDELVRVLRRHMVVRAASPAATSAH</sequence>
<evidence type="ECO:0000256" key="3">
    <source>
        <dbReference type="ARBA" id="ARBA00012438"/>
    </source>
</evidence>
<organism evidence="25 26">
    <name type="scientific">Ramlibacter rhizophilus</name>
    <dbReference type="NCBI Taxonomy" id="1781167"/>
    <lineage>
        <taxon>Bacteria</taxon>
        <taxon>Pseudomonadati</taxon>
        <taxon>Pseudomonadota</taxon>
        <taxon>Betaproteobacteria</taxon>
        <taxon>Burkholderiales</taxon>
        <taxon>Comamonadaceae</taxon>
        <taxon>Ramlibacter</taxon>
    </lineage>
</organism>
<evidence type="ECO:0000256" key="10">
    <source>
        <dbReference type="ARBA" id="ARBA00022840"/>
    </source>
</evidence>
<evidence type="ECO:0000256" key="8">
    <source>
        <dbReference type="ARBA" id="ARBA00022741"/>
    </source>
</evidence>
<evidence type="ECO:0000256" key="7">
    <source>
        <dbReference type="ARBA" id="ARBA00022729"/>
    </source>
</evidence>
<evidence type="ECO:0000256" key="12">
    <source>
        <dbReference type="ARBA" id="ARBA00023012"/>
    </source>
</evidence>
<dbReference type="SMART" id="SM01079">
    <property type="entry name" value="CHASE"/>
    <property type="match status" value="1"/>
</dbReference>
<dbReference type="NCBIfam" id="TIGR00229">
    <property type="entry name" value="sensory_box"/>
    <property type="match status" value="1"/>
</dbReference>
<keyword evidence="6 20" id="KW-0812">Transmembrane</keyword>
<dbReference type="SUPFAM" id="SSF55874">
    <property type="entry name" value="ATPase domain of HSP90 chaperone/DNA topoisomerase II/histidine kinase"/>
    <property type="match status" value="1"/>
</dbReference>
<dbReference type="InterPro" id="IPR004358">
    <property type="entry name" value="Sig_transdc_His_kin-like_C"/>
</dbReference>
<accession>A0A4Z0C265</accession>
<evidence type="ECO:0000259" key="21">
    <source>
        <dbReference type="PROSITE" id="PS50109"/>
    </source>
</evidence>
<dbReference type="InterPro" id="IPR001789">
    <property type="entry name" value="Sig_transdc_resp-reg_receiver"/>
</dbReference>
<feature type="domain" description="Response regulatory" evidence="22">
    <location>
        <begin position="773"/>
        <end position="890"/>
    </location>
</feature>
<dbReference type="Pfam" id="PF03924">
    <property type="entry name" value="CHASE"/>
    <property type="match status" value="1"/>
</dbReference>
<keyword evidence="12" id="KW-0902">Two-component regulatory system</keyword>
<evidence type="ECO:0000259" key="22">
    <source>
        <dbReference type="PROSITE" id="PS50110"/>
    </source>
</evidence>
<dbReference type="CDD" id="cd17546">
    <property type="entry name" value="REC_hyHK_CKI1_RcsC-like"/>
    <property type="match status" value="1"/>
</dbReference>
<evidence type="ECO:0000256" key="9">
    <source>
        <dbReference type="ARBA" id="ARBA00022777"/>
    </source>
</evidence>
<dbReference type="PANTHER" id="PTHR45339">
    <property type="entry name" value="HYBRID SIGNAL TRANSDUCTION HISTIDINE KINASE J"/>
    <property type="match status" value="1"/>
</dbReference>
<keyword evidence="26" id="KW-1185">Reference proteome</keyword>
<keyword evidence="14 20" id="KW-0472">Membrane</keyword>
<dbReference type="InterPro" id="IPR036890">
    <property type="entry name" value="HATPase_C_sf"/>
</dbReference>
<evidence type="ECO:0000256" key="1">
    <source>
        <dbReference type="ARBA" id="ARBA00000085"/>
    </source>
</evidence>
<comment type="subunit">
    <text evidence="16">At low DSF concentrations, interacts with RpfF.</text>
</comment>
<feature type="domain" description="PAS" evidence="23">
    <location>
        <begin position="395"/>
        <end position="465"/>
    </location>
</feature>
<dbReference type="InterPro" id="IPR011006">
    <property type="entry name" value="CheY-like_superfamily"/>
</dbReference>
<dbReference type="CDD" id="cd00082">
    <property type="entry name" value="HisKA"/>
    <property type="match status" value="1"/>
</dbReference>
<evidence type="ECO:0000259" key="23">
    <source>
        <dbReference type="PROSITE" id="PS50112"/>
    </source>
</evidence>
<feature type="domain" description="Histidine kinase" evidence="21">
    <location>
        <begin position="529"/>
        <end position="750"/>
    </location>
</feature>
<dbReference type="InterPro" id="IPR013656">
    <property type="entry name" value="PAS_4"/>
</dbReference>
<reference evidence="25 26" key="1">
    <citation type="submission" date="2019-03" db="EMBL/GenBank/DDBJ databases">
        <title>Ramlibacter rhizophilus CCTCC AB2015357, whole genome shotgun sequence.</title>
        <authorList>
            <person name="Zhang X."/>
            <person name="Feng G."/>
            <person name="Zhu H."/>
        </authorList>
    </citation>
    <scope>NUCLEOTIDE SEQUENCE [LARGE SCALE GENOMIC DNA]</scope>
    <source>
        <strain evidence="25 26">CCTCC AB2015357</strain>
    </source>
</reference>
<keyword evidence="7" id="KW-0732">Signal</keyword>
<keyword evidence="8" id="KW-0547">Nucleotide-binding</keyword>
<comment type="function">
    <text evidence="15">Member of the two-component regulatory system BvgS/BvgA. Phosphorylates BvgA via a four-step phosphorelay in response to environmental signals.</text>
</comment>
<dbReference type="EC" id="2.7.13.3" evidence="3"/>
<dbReference type="SUPFAM" id="SSF47384">
    <property type="entry name" value="Homodimeric domain of signal transducing histidine kinase"/>
    <property type="match status" value="1"/>
</dbReference>
<dbReference type="Gene3D" id="3.40.50.2300">
    <property type="match status" value="1"/>
</dbReference>
<dbReference type="Gene3D" id="3.30.450.350">
    <property type="entry name" value="CHASE domain"/>
    <property type="match status" value="1"/>
</dbReference>
<dbReference type="SUPFAM" id="SSF55785">
    <property type="entry name" value="PYP-like sensor domain (PAS domain)"/>
    <property type="match status" value="1"/>
</dbReference>
<dbReference type="GO" id="GO:0016020">
    <property type="term" value="C:membrane"/>
    <property type="evidence" value="ECO:0007669"/>
    <property type="project" value="UniProtKB-SubCell"/>
</dbReference>
<gene>
    <name evidence="25" type="ORF">EZ242_04030</name>
</gene>
<evidence type="ECO:0000313" key="25">
    <source>
        <dbReference type="EMBL" id="TFZ04924.1"/>
    </source>
</evidence>
<dbReference type="SMART" id="SM00388">
    <property type="entry name" value="HisKA"/>
    <property type="match status" value="1"/>
</dbReference>
<dbReference type="SUPFAM" id="SSF52172">
    <property type="entry name" value="CheY-like"/>
    <property type="match status" value="1"/>
</dbReference>
<dbReference type="PRINTS" id="PR00344">
    <property type="entry name" value="BCTRLSENSOR"/>
</dbReference>
<dbReference type="FunFam" id="1.10.287.130:FF:000002">
    <property type="entry name" value="Two-component osmosensing histidine kinase"/>
    <property type="match status" value="1"/>
</dbReference>
<dbReference type="SMART" id="SM00091">
    <property type="entry name" value="PAS"/>
    <property type="match status" value="1"/>
</dbReference>
<dbReference type="EMBL" id="SMLL01000001">
    <property type="protein sequence ID" value="TFZ04924.1"/>
    <property type="molecule type" value="Genomic_DNA"/>
</dbReference>
<dbReference type="Proteomes" id="UP000297564">
    <property type="component" value="Unassembled WGS sequence"/>
</dbReference>
<evidence type="ECO:0000256" key="6">
    <source>
        <dbReference type="ARBA" id="ARBA00022692"/>
    </source>
</evidence>
<evidence type="ECO:0000313" key="26">
    <source>
        <dbReference type="Proteomes" id="UP000297564"/>
    </source>
</evidence>
<evidence type="ECO:0000256" key="4">
    <source>
        <dbReference type="ARBA" id="ARBA00022553"/>
    </source>
</evidence>
<dbReference type="PROSITE" id="PS50112">
    <property type="entry name" value="PAS"/>
    <property type="match status" value="1"/>
</dbReference>
<dbReference type="PROSITE" id="PS50839">
    <property type="entry name" value="CHASE"/>
    <property type="match status" value="1"/>
</dbReference>
<dbReference type="InterPro" id="IPR006189">
    <property type="entry name" value="CHASE_dom"/>
</dbReference>
<evidence type="ECO:0000256" key="15">
    <source>
        <dbReference type="ARBA" id="ARBA00058004"/>
    </source>
</evidence>
<dbReference type="InterPro" id="IPR003661">
    <property type="entry name" value="HisK_dim/P_dom"/>
</dbReference>
<comment type="catalytic activity">
    <reaction evidence="1">
        <text>ATP + protein L-histidine = ADP + protein N-phospho-L-histidine.</text>
        <dbReference type="EC" id="2.7.13.3"/>
    </reaction>
</comment>
<feature type="domain" description="CHASE" evidence="24">
    <location>
        <begin position="101"/>
        <end position="282"/>
    </location>
</feature>
<keyword evidence="9" id="KW-0418">Kinase</keyword>
<dbReference type="Gene3D" id="1.10.287.130">
    <property type="match status" value="1"/>
</dbReference>
<evidence type="ECO:0000256" key="13">
    <source>
        <dbReference type="ARBA" id="ARBA00023026"/>
    </source>
</evidence>
<feature type="modified residue" description="4-aspartylphosphate" evidence="19">
    <location>
        <position position="823"/>
    </location>
</feature>
<dbReference type="InterPro" id="IPR036097">
    <property type="entry name" value="HisK_dim/P_sf"/>
</dbReference>
<evidence type="ECO:0000256" key="16">
    <source>
        <dbReference type="ARBA" id="ARBA00064003"/>
    </source>
</evidence>
<name>A0A4Z0C265_9BURK</name>
<keyword evidence="11 20" id="KW-1133">Transmembrane helix</keyword>
<dbReference type="FunFam" id="3.30.565.10:FF:000010">
    <property type="entry name" value="Sensor histidine kinase RcsC"/>
    <property type="match status" value="1"/>
</dbReference>
<dbReference type="InterPro" id="IPR000014">
    <property type="entry name" value="PAS"/>
</dbReference>
<dbReference type="Pfam" id="PF08448">
    <property type="entry name" value="PAS_4"/>
    <property type="match status" value="1"/>
</dbReference>
<dbReference type="InterPro" id="IPR003594">
    <property type="entry name" value="HATPase_dom"/>
</dbReference>
<dbReference type="PANTHER" id="PTHR45339:SF1">
    <property type="entry name" value="HYBRID SIGNAL TRANSDUCTION HISTIDINE KINASE J"/>
    <property type="match status" value="1"/>
</dbReference>
<evidence type="ECO:0000256" key="11">
    <source>
        <dbReference type="ARBA" id="ARBA00022989"/>
    </source>
</evidence>
<keyword evidence="13" id="KW-0843">Virulence</keyword>
<evidence type="ECO:0000256" key="5">
    <source>
        <dbReference type="ARBA" id="ARBA00022679"/>
    </source>
</evidence>
<dbReference type="InterPro" id="IPR035965">
    <property type="entry name" value="PAS-like_dom_sf"/>
</dbReference>
<dbReference type="CDD" id="cd16922">
    <property type="entry name" value="HATPase_EvgS-ArcB-TorS-like"/>
    <property type="match status" value="1"/>
</dbReference>
<evidence type="ECO:0000256" key="17">
    <source>
        <dbReference type="ARBA" id="ARBA00068150"/>
    </source>
</evidence>
<dbReference type="PROSITE" id="PS50110">
    <property type="entry name" value="RESPONSE_REGULATORY"/>
    <property type="match status" value="1"/>
</dbReference>
<proteinExistence type="predicted"/>
<dbReference type="PROSITE" id="PS50109">
    <property type="entry name" value="HIS_KIN"/>
    <property type="match status" value="1"/>
</dbReference>
<dbReference type="SMART" id="SM00387">
    <property type="entry name" value="HATPase_c"/>
    <property type="match status" value="1"/>
</dbReference>
<dbReference type="AlphaFoldDB" id="A0A4Z0C265"/>
<feature type="transmembrane region" description="Helical" evidence="20">
    <location>
        <begin position="339"/>
        <end position="361"/>
    </location>
</feature>
<feature type="transmembrane region" description="Helical" evidence="20">
    <location>
        <begin position="38"/>
        <end position="58"/>
    </location>
</feature>
<dbReference type="Gene3D" id="3.30.450.20">
    <property type="entry name" value="PAS domain"/>
    <property type="match status" value="1"/>
</dbReference>
<dbReference type="Pfam" id="PF02518">
    <property type="entry name" value="HATPase_c"/>
    <property type="match status" value="1"/>
</dbReference>
<evidence type="ECO:0000256" key="19">
    <source>
        <dbReference type="PROSITE-ProRule" id="PRU00169"/>
    </source>
</evidence>
<dbReference type="OrthoDB" id="5519028at2"/>
<dbReference type="Gene3D" id="3.30.565.10">
    <property type="entry name" value="Histidine kinase-like ATPase, C-terminal domain"/>
    <property type="match status" value="1"/>
</dbReference>
<evidence type="ECO:0000256" key="2">
    <source>
        <dbReference type="ARBA" id="ARBA00004370"/>
    </source>
</evidence>
<protein>
    <recommendedName>
        <fullName evidence="17">Sensory/regulatory protein RpfC</fullName>
        <ecNumber evidence="3">2.7.13.3</ecNumber>
    </recommendedName>
    <alternativeName>
        <fullName evidence="18">Virulence sensor protein BvgS</fullName>
    </alternativeName>
</protein>
<keyword evidence="4 19" id="KW-0597">Phosphoprotein</keyword>